<dbReference type="EMBL" id="MXAV01000060">
    <property type="protein sequence ID" value="PKY09460.1"/>
    <property type="molecule type" value="Genomic_DNA"/>
</dbReference>
<reference evidence="1 2" key="1">
    <citation type="submission" date="2017-03" db="EMBL/GenBank/DDBJ databases">
        <title>Draft genime sequence of the acidophilic sulfur-oxidizing bacterium Acidithiobacillus sp. SH, isolated from seawater.</title>
        <authorList>
            <person name="Sharmin S."/>
            <person name="Tokuhisa M."/>
            <person name="Kanao T."/>
            <person name="Kamimura K."/>
        </authorList>
    </citation>
    <scope>NUCLEOTIDE SEQUENCE [LARGE SCALE GENOMIC DNA]</scope>
    <source>
        <strain evidence="1 2">SH</strain>
    </source>
</reference>
<keyword evidence="2" id="KW-1185">Reference proteome</keyword>
<evidence type="ECO:0000313" key="1">
    <source>
        <dbReference type="EMBL" id="PKY09460.1"/>
    </source>
</evidence>
<gene>
    <name evidence="1" type="ORF">B1757_14805</name>
</gene>
<accession>A0A2I1DHW8</accession>
<dbReference type="Proteomes" id="UP000234329">
    <property type="component" value="Unassembled WGS sequence"/>
</dbReference>
<protein>
    <submittedName>
        <fullName evidence="1">Uncharacterized protein</fullName>
    </submittedName>
</protein>
<name>A0A2I1DHW8_9PROT</name>
<evidence type="ECO:0000313" key="2">
    <source>
        <dbReference type="Proteomes" id="UP000234329"/>
    </source>
</evidence>
<dbReference type="InParanoid" id="A0A2I1DHW8"/>
<sequence length="202" mass="24228">MAFTDISIDFLMRYFAEREPSVLQPYEAYFFCRHDLRDADICGPYQPLWGMRMDILLSMLRVAYRVMRYRLFAYYGQVLGNRRKEWSGLIMPSPMGRSVMDVPRWHWVYIFYVHKYGNLTEKRRKELRRNGEVYGVRNMPPSGPDYKVLGDPDLARFRRAILSAKEDFDYFNAIGKEADRLLWQTKKHLWDTRVDTKNEKSP</sequence>
<dbReference type="AlphaFoldDB" id="A0A2I1DHW8"/>
<proteinExistence type="predicted"/>
<comment type="caution">
    <text evidence="1">The sequence shown here is derived from an EMBL/GenBank/DDBJ whole genome shotgun (WGS) entry which is preliminary data.</text>
</comment>
<organism evidence="1 2">
    <name type="scientific">Acidithiobacillus marinus</name>
    <dbReference type="NCBI Taxonomy" id="187490"/>
    <lineage>
        <taxon>Bacteria</taxon>
        <taxon>Pseudomonadati</taxon>
        <taxon>Pseudomonadota</taxon>
        <taxon>Acidithiobacillia</taxon>
        <taxon>Acidithiobacillales</taxon>
        <taxon>Acidithiobacillaceae</taxon>
        <taxon>Acidithiobacillus</taxon>
    </lineage>
</organism>